<comment type="caution">
    <text evidence="3">The sequence shown here is derived from an EMBL/GenBank/DDBJ whole genome shotgun (WGS) entry which is preliminary data.</text>
</comment>
<dbReference type="InterPro" id="IPR026728">
    <property type="entry name" value="BLTP3A/B"/>
</dbReference>
<accession>A0AAW2HUS7</accession>
<reference evidence="3" key="1">
    <citation type="journal article" date="2024" name="Gigascience">
        <title>Chromosome-level genome of the poultry shaft louse Menopon gallinae provides insight into the host-switching and adaptive evolution of parasitic lice.</title>
        <authorList>
            <person name="Xu Y."/>
            <person name="Ma L."/>
            <person name="Liu S."/>
            <person name="Liang Y."/>
            <person name="Liu Q."/>
            <person name="He Z."/>
            <person name="Tian L."/>
            <person name="Duan Y."/>
            <person name="Cai W."/>
            <person name="Li H."/>
            <person name="Song F."/>
        </authorList>
    </citation>
    <scope>NUCLEOTIDE SEQUENCE</scope>
    <source>
        <strain evidence="3">Cailab_2023a</strain>
    </source>
</reference>
<evidence type="ECO:0008006" key="4">
    <source>
        <dbReference type="Google" id="ProtNLM"/>
    </source>
</evidence>
<feature type="coiled-coil region" evidence="1">
    <location>
        <begin position="1233"/>
        <end position="1299"/>
    </location>
</feature>
<dbReference type="Pfam" id="PF24917">
    <property type="entry name" value="BLTP3A_B"/>
    <property type="match status" value="3"/>
</dbReference>
<feature type="region of interest" description="Disordered" evidence="2">
    <location>
        <begin position="800"/>
        <end position="819"/>
    </location>
</feature>
<organism evidence="3">
    <name type="scientific">Menopon gallinae</name>
    <name type="common">poultry shaft louse</name>
    <dbReference type="NCBI Taxonomy" id="328185"/>
    <lineage>
        <taxon>Eukaryota</taxon>
        <taxon>Metazoa</taxon>
        <taxon>Ecdysozoa</taxon>
        <taxon>Arthropoda</taxon>
        <taxon>Hexapoda</taxon>
        <taxon>Insecta</taxon>
        <taxon>Pterygota</taxon>
        <taxon>Neoptera</taxon>
        <taxon>Paraneoptera</taxon>
        <taxon>Psocodea</taxon>
        <taxon>Troctomorpha</taxon>
        <taxon>Phthiraptera</taxon>
        <taxon>Amblycera</taxon>
        <taxon>Menoponidae</taxon>
        <taxon>Menopon</taxon>
    </lineage>
</organism>
<evidence type="ECO:0000313" key="3">
    <source>
        <dbReference type="EMBL" id="KAL0273063.1"/>
    </source>
</evidence>
<dbReference type="PANTHER" id="PTHR22774">
    <property type="entry name" value="CHOREIN N-TERMINAL DOMAIN-CONTAINING PROTEIN"/>
    <property type="match status" value="1"/>
</dbReference>
<keyword evidence="1" id="KW-0175">Coiled coil</keyword>
<name>A0AAW2HUS7_9NEOP</name>
<gene>
    <name evidence="3" type="ORF">PYX00_005827</name>
</gene>
<proteinExistence type="predicted"/>
<evidence type="ECO:0000256" key="1">
    <source>
        <dbReference type="SAM" id="Coils"/>
    </source>
</evidence>
<evidence type="ECO:0000256" key="2">
    <source>
        <dbReference type="SAM" id="MobiDB-lite"/>
    </source>
</evidence>
<sequence>MASLIKNQIIKYLSKFTKGLSADKINLSTFKGEGELCNLELDENVLTDLLELPSWLRLTHAVCSRVSFRVPWTKLKSVPIHLSLGEVYVVVETCEELRTASSHESYFPEGPTKYNFTHKVIDSVMVTVETIKITFRSPAFISNVQLSKIIVQSKSPDWNECELRYTRLKDSAGKQILLFKEIEWETDKIEAKSTVDSSLAPIKLLLRDTSRCRIILKKSLTDSSILGTRLAILVDDLFWDLTDFQLKAALHFLDSILGLIQKATEVTRKKKAAKKLETFLEYHAQPQQSGRTSPPTASKVFAEYDVVETSYHFLARQINLFFSDNISAGRSCHPELMYGGSFHVNLKFFKIDSYPYHLALADRNHWLSYKNSASPLWEWLRESHLTFTNSLLDFLGFNHLRSKPRPKQNDPGQRVETNSGVDMMHKFVMGQLNKIMTSCTVVMVEDFSLIQNIPSTAKKHTPKEFIAGDKERWFLPEQEPVIHLEFTYSYFPGDDPFPLPPPKFYVHLNPVQIRFDVISILWLKAFALNLHQSLLQTTAGQDASNSKMPYFDVKVEAIQPRVVFESVIDHPGQKDRPKSLHIQSSRATITNVRGGKSSLADLEKCVDSFKMCSLFFNRDFPSIPSDISVFSQKFLDHIEGVDNVRPQPMPVKATVDVNKFYSQLRPDLLWTEARDVWSIHLEPVFGDFYGTRALGKDYPVPFLDAFPLTLWVYFKMPDVDDGGDDKNAADIHILAHISTLMSIQLNHYQYLFLLRLMEEAKELATYLGIDANRSDKNSSKETMVVGAVIPQVEVTLVMPSQSPGKESSGGDVESVYPDSSSLQDDIAATGNWHSSNSFPGHLAGNVAPEKKLPVTSEITLDLHSNNNIDSSMHQSIPLKTANGSAKMPSLGGRASSIDVINLSFQNSVPFTSFVSSIKKKIDKVMTLDLSQKSVADEILDTLSVRSDASSGSDVPVFSGELVGTVNERFPMDGKESLFNTNSTFHFQMVEVASEVNEDTITSPTSERDSFVSYCRRRDLISLSTFKFGKVEFLKQSEGLEGIIKLQISSIALEECSSIPWDEFQNKFSSRSRDWVEVPLDAGVRPRVRLRMNHTLKPEFQDVQKISSVDRNSVLNWFEDAIDVRLQSVSLNMNASTLSGLSDLVEDEVFPVPFPVTVHLEDLKFHIIEDRPPNNITSPGAVPVDVVVTELTVHRDIAGVIEIRPPVRPHTDSRKSSALDDDLSSKTHRVISENEELRRRLSALEGLSEEYYRLKKEKQETENNFRAKLEAAQDVISELLENKKELLDKLTILNGELQSERNSKR</sequence>
<protein>
    <recommendedName>
        <fullName evidence="4">UHRF1-binding protein 1-like</fullName>
    </recommendedName>
</protein>
<dbReference type="PANTHER" id="PTHR22774:SF11">
    <property type="entry name" value="CHOREIN N-TERMINAL DOMAIN-CONTAINING PROTEIN"/>
    <property type="match status" value="1"/>
</dbReference>
<dbReference type="EMBL" id="JARGDH010000003">
    <property type="protein sequence ID" value="KAL0273063.1"/>
    <property type="molecule type" value="Genomic_DNA"/>
</dbReference>